<dbReference type="VEuPathDB" id="FungiDB:YALI1_F17547g"/>
<keyword evidence="5 8" id="KW-0698">rRNA processing</keyword>
<evidence type="ECO:0000256" key="7">
    <source>
        <dbReference type="ARBA" id="ARBA00023242"/>
    </source>
</evidence>
<sequence length="123" mass="14973">MSEQEEVQLPKLGKAPQVRVNGKNWKETKTPFRTSSLSVPLKHRSWERRQKERENLRMIKAKEKEMKDEKEAEHAEKVRRIKERRMAKEEKERLEKMTAILSAKKLARRKRKEKRNKLLRERN</sequence>
<evidence type="ECO:0000313" key="9">
    <source>
        <dbReference type="EMBL" id="AOW07112.1"/>
    </source>
</evidence>
<protein>
    <recommendedName>
        <fullName evidence="8">rRNA-processing protein</fullName>
    </recommendedName>
</protein>
<dbReference type="OMA" id="NGKQWHD"/>
<feature type="coiled-coil region" evidence="8">
    <location>
        <begin position="49"/>
        <end position="104"/>
    </location>
</feature>
<dbReference type="KEGG" id="yli:2909012"/>
<comment type="subcellular location">
    <subcellularLocation>
        <location evidence="2 8">Nucleus</location>
        <location evidence="2 8">Nucleolus</location>
    </subcellularLocation>
</comment>
<evidence type="ECO:0000256" key="4">
    <source>
        <dbReference type="ARBA" id="ARBA00022517"/>
    </source>
</evidence>
<dbReference type="SMR" id="A0A1H6PRI7"/>
<dbReference type="GeneID" id="2909012"/>
<comment type="similarity">
    <text evidence="3 8">Belongs to the CGR1 family.</text>
</comment>
<reference evidence="10 12" key="2">
    <citation type="submission" date="2018-07" db="EMBL/GenBank/DDBJ databases">
        <title>Draft Genome Assemblies for Five Robust Yarrowia lipolytica Strains Exhibiting High Lipid Production and Pentose Sugar Utilization and Sugar Alcohol Secretion from Undetoxified Lignocellulosic Biomass Hydrolysates.</title>
        <authorList>
            <consortium name="DOE Joint Genome Institute"/>
            <person name="Walker C."/>
            <person name="Ryu S."/>
            <person name="Na H."/>
            <person name="Zane M."/>
            <person name="LaButti K."/>
            <person name="Lipzen A."/>
            <person name="Haridas S."/>
            <person name="Barry K."/>
            <person name="Grigoriev I.V."/>
            <person name="Quarterman J."/>
            <person name="Slininger P."/>
            <person name="Dien B."/>
            <person name="Trinh C.T."/>
        </authorList>
    </citation>
    <scope>NUCLEOTIDE SEQUENCE [LARGE SCALE GENOMIC DNA]</scope>
    <source>
        <strain evidence="10 12">YB392</strain>
    </source>
</reference>
<accession>A0A1H6PRI7</accession>
<reference evidence="9 11" key="1">
    <citation type="journal article" date="2016" name="PLoS ONE">
        <title>Sequence Assembly of Yarrowia lipolytica Strain W29/CLIB89 Shows Transposable Element Diversity.</title>
        <authorList>
            <person name="Magnan C."/>
            <person name="Yu J."/>
            <person name="Chang I."/>
            <person name="Jahn E."/>
            <person name="Kanomata Y."/>
            <person name="Wu J."/>
            <person name="Zeller M."/>
            <person name="Oakes M."/>
            <person name="Baldi P."/>
            <person name="Sandmeyer S."/>
        </authorList>
    </citation>
    <scope>NUCLEOTIDE SEQUENCE [LARGE SCALE GENOMIC DNA]</scope>
    <source>
        <strain evidence="9">CLIB89</strain>
        <strain evidence="11">CLIB89(W29)</strain>
    </source>
</reference>
<keyword evidence="6 8" id="KW-0175">Coiled coil</keyword>
<keyword evidence="4 8" id="KW-0690">Ribosome biogenesis</keyword>
<dbReference type="Proteomes" id="UP000182444">
    <property type="component" value="Chromosome 1F"/>
</dbReference>
<evidence type="ECO:0000256" key="3">
    <source>
        <dbReference type="ARBA" id="ARBA00007869"/>
    </source>
</evidence>
<dbReference type="eggNOG" id="ENOG502S7VB">
    <property type="taxonomic scope" value="Eukaryota"/>
</dbReference>
<dbReference type="Pfam" id="PF03879">
    <property type="entry name" value="Cgr1"/>
    <property type="match status" value="1"/>
</dbReference>
<evidence type="ECO:0000256" key="5">
    <source>
        <dbReference type="ARBA" id="ARBA00022552"/>
    </source>
</evidence>
<evidence type="ECO:0000256" key="1">
    <source>
        <dbReference type="ARBA" id="ARBA00004090"/>
    </source>
</evidence>
<evidence type="ECO:0000313" key="10">
    <source>
        <dbReference type="EMBL" id="RDW26470.1"/>
    </source>
</evidence>
<dbReference type="InterPro" id="IPR005579">
    <property type="entry name" value="Cgr1-like"/>
</dbReference>
<dbReference type="VEuPathDB" id="FungiDB:YALI0_F13101g"/>
<comment type="function">
    <text evidence="1 8">Involved in nucleolar integrity and required for processing of the pre-rRNA for the 60S ribosome subunit.</text>
</comment>
<keyword evidence="7 8" id="KW-0539">Nucleus</keyword>
<evidence type="ECO:0000256" key="8">
    <source>
        <dbReference type="RuleBase" id="RU363084"/>
    </source>
</evidence>
<dbReference type="Proteomes" id="UP000256601">
    <property type="component" value="Unassembled WGS sequence"/>
</dbReference>
<evidence type="ECO:0000313" key="12">
    <source>
        <dbReference type="Proteomes" id="UP000256601"/>
    </source>
</evidence>
<dbReference type="RefSeq" id="XP_505357.1">
    <property type="nucleotide sequence ID" value="XM_505357.1"/>
</dbReference>
<evidence type="ECO:0000256" key="2">
    <source>
        <dbReference type="ARBA" id="ARBA00004604"/>
    </source>
</evidence>
<evidence type="ECO:0000256" key="6">
    <source>
        <dbReference type="ARBA" id="ARBA00023054"/>
    </source>
</evidence>
<dbReference type="AlphaFoldDB" id="A0A1H6PRI7"/>
<evidence type="ECO:0000313" key="11">
    <source>
        <dbReference type="Proteomes" id="UP000182444"/>
    </source>
</evidence>
<name>A0A1H6PRI7_YARLL</name>
<dbReference type="GO" id="GO:0006364">
    <property type="term" value="P:rRNA processing"/>
    <property type="evidence" value="ECO:0007669"/>
    <property type="project" value="UniProtKB-UniRule"/>
</dbReference>
<organism evidence="9 11">
    <name type="scientific">Yarrowia lipolytica</name>
    <name type="common">Candida lipolytica</name>
    <dbReference type="NCBI Taxonomy" id="4952"/>
    <lineage>
        <taxon>Eukaryota</taxon>
        <taxon>Fungi</taxon>
        <taxon>Dikarya</taxon>
        <taxon>Ascomycota</taxon>
        <taxon>Saccharomycotina</taxon>
        <taxon>Dipodascomycetes</taxon>
        <taxon>Dipodascales</taxon>
        <taxon>Dipodascales incertae sedis</taxon>
        <taxon>Yarrowia</taxon>
    </lineage>
</organism>
<dbReference type="OrthoDB" id="277961at2759"/>
<dbReference type="GO" id="GO:0005730">
    <property type="term" value="C:nucleolus"/>
    <property type="evidence" value="ECO:0007669"/>
    <property type="project" value="UniProtKB-SubCell"/>
</dbReference>
<gene>
    <name evidence="10" type="ORF">B0I71DRAFT_130862</name>
    <name evidence="9" type="ORF">YALI1_F17547g</name>
</gene>
<dbReference type="EMBL" id="KZ857333">
    <property type="protein sequence ID" value="RDW26470.1"/>
    <property type="molecule type" value="Genomic_DNA"/>
</dbReference>
<proteinExistence type="inferred from homology"/>
<dbReference type="EMBL" id="CP017558">
    <property type="protein sequence ID" value="AOW07112.1"/>
    <property type="molecule type" value="Genomic_DNA"/>
</dbReference>